<dbReference type="PANTHER" id="PTHR42951">
    <property type="entry name" value="METALLO-BETA-LACTAMASE DOMAIN-CONTAINING"/>
    <property type="match status" value="1"/>
</dbReference>
<dbReference type="InterPro" id="IPR001279">
    <property type="entry name" value="Metallo-B-lactamas"/>
</dbReference>
<name>A0A9P2T9I6_THEFU</name>
<dbReference type="GO" id="GO:0016787">
    <property type="term" value="F:hydrolase activity"/>
    <property type="evidence" value="ECO:0007669"/>
    <property type="project" value="UniProtKB-KW"/>
</dbReference>
<dbReference type="InterPro" id="IPR036866">
    <property type="entry name" value="RibonucZ/Hydroxyglut_hydro"/>
</dbReference>
<accession>A0A9P2T9I6</accession>
<dbReference type="Proteomes" id="UP000014184">
    <property type="component" value="Unassembled WGS sequence"/>
</dbReference>
<dbReference type="InterPro" id="IPR037482">
    <property type="entry name" value="ST1585_MBL-fold"/>
</dbReference>
<proteinExistence type="predicted"/>
<dbReference type="EMBL" id="AOSG01000057">
    <property type="protein sequence ID" value="EOR70895.1"/>
    <property type="molecule type" value="Genomic_DNA"/>
</dbReference>
<comment type="caution">
    <text evidence="2">The sequence shown here is derived from an EMBL/GenBank/DDBJ whole genome shotgun (WGS) entry which is preliminary data.</text>
</comment>
<feature type="domain" description="Metallo-beta-lactamase" evidence="1">
    <location>
        <begin position="33"/>
        <end position="232"/>
    </location>
</feature>
<evidence type="ECO:0000259" key="1">
    <source>
        <dbReference type="SMART" id="SM00849"/>
    </source>
</evidence>
<dbReference type="CDD" id="cd07726">
    <property type="entry name" value="ST1585-like_MBL-fold"/>
    <property type="match status" value="1"/>
</dbReference>
<dbReference type="PANTHER" id="PTHR42951:SF22">
    <property type="entry name" value="METALLO BETA-LACTAMASE SUPERFAMILY LIPOPROTEIN"/>
    <property type="match status" value="1"/>
</dbReference>
<sequence length="331" mass="35743">MAEQTAGAAAEDIVALGDDVFAIDTRMAGYPGITSSYLIRSERPCVVEVGTAGSAPVLRDALHSLGVEAQDLATVVVTHIHLDHAGGTGEIARMFPNAEIIVHERGARHLADPTRLMNSARMVWGDRLEVLFGEMAPTEATRIRAVDTGATIDLGAGRTLTAYYSPGHAKHHIGLVDSATGDLYVGDAAGMYNPYTGDVRPATPPPDFNLAAALDSLRLFSDIKPQRLMFSHFGAVSDVEPVLERSVEELRLWVETVRESHSTAGDLDHAVALVRERVRERYRPLPDEVPQGTQEVLEILCGEEGNVSGIMHWLDRLAAEQAAAAQDSPRQ</sequence>
<keyword evidence="3" id="KW-1185">Reference proteome</keyword>
<evidence type="ECO:0000313" key="2">
    <source>
        <dbReference type="EMBL" id="EOR70895.1"/>
    </source>
</evidence>
<dbReference type="SUPFAM" id="SSF56281">
    <property type="entry name" value="Metallo-hydrolase/oxidoreductase"/>
    <property type="match status" value="1"/>
</dbReference>
<dbReference type="SMART" id="SM00849">
    <property type="entry name" value="Lactamase_B"/>
    <property type="match status" value="1"/>
</dbReference>
<evidence type="ECO:0000313" key="3">
    <source>
        <dbReference type="Proteomes" id="UP000014184"/>
    </source>
</evidence>
<dbReference type="Gene3D" id="3.60.15.10">
    <property type="entry name" value="Ribonuclease Z/Hydroxyacylglutathione hydrolase-like"/>
    <property type="match status" value="1"/>
</dbReference>
<dbReference type="InterPro" id="IPR050855">
    <property type="entry name" value="NDM-1-like"/>
</dbReference>
<gene>
    <name evidence="2" type="ORF">TM51_10493</name>
</gene>
<dbReference type="AlphaFoldDB" id="A0A9P2T9I6"/>
<reference evidence="2 3" key="1">
    <citation type="journal article" date="2013" name="Genome Announc.">
        <title>Draft Genome Sequence of the Lignocellulose Decomposer Thermobifida fusca Strain TM51.</title>
        <authorList>
            <person name="Toth A."/>
            <person name="Barna T."/>
            <person name="Nagy I."/>
            <person name="Horvath B."/>
            <person name="Nagy I."/>
            <person name="Tancsics A."/>
            <person name="Kriszt B."/>
            <person name="Baka E."/>
            <person name="Fekete C."/>
            <person name="Kukolya J."/>
        </authorList>
    </citation>
    <scope>NUCLEOTIDE SEQUENCE [LARGE SCALE GENOMIC DNA]</scope>
    <source>
        <strain evidence="2 3">TM51</strain>
    </source>
</reference>
<dbReference type="RefSeq" id="WP_011292463.1">
    <property type="nucleotide sequence ID" value="NZ_AOSG01000057.1"/>
</dbReference>
<protein>
    <submittedName>
        <fullName evidence="2">Zn-dependent hydrolase</fullName>
    </submittedName>
</protein>
<keyword evidence="2" id="KW-0378">Hydrolase</keyword>
<dbReference type="Pfam" id="PF00753">
    <property type="entry name" value="Lactamase_B"/>
    <property type="match status" value="1"/>
</dbReference>
<organism evidence="2 3">
    <name type="scientific">Thermobifida fusca TM51</name>
    <dbReference type="NCBI Taxonomy" id="1169414"/>
    <lineage>
        <taxon>Bacteria</taxon>
        <taxon>Bacillati</taxon>
        <taxon>Actinomycetota</taxon>
        <taxon>Actinomycetes</taxon>
        <taxon>Streptosporangiales</taxon>
        <taxon>Nocardiopsidaceae</taxon>
        <taxon>Thermobifida</taxon>
    </lineage>
</organism>